<sequence>MDKTLVIYHANCPDGFGAAYAAFESLGAEAHFVAARHGDTPPDCQDAVVYIVDFSYKRPIMEIICQAAKKVIVLDHHISAVEDLAGLDQEYDNLTLNFDMDRSGAVITWEYFHQTPVPKLLRYIEDRDLWRFQLTDSRIINLAVDSYDFDFAQWREFVTQPEKLAQLHEAGTAIARYLEQLYVQYQKRAVMGQIAGYDVPIVNCPPVLSSELLHRLGENQPFAAGYSEVGLERRWSLRSTEEGVNVAEVAQRFGGGGHQHAAGFRTELDASSLHLS</sequence>
<dbReference type="RefSeq" id="WP_103921664.1">
    <property type="nucleotide sequence ID" value="NZ_FMSV02000543.1"/>
</dbReference>
<evidence type="ECO:0000313" key="2">
    <source>
        <dbReference type="Proteomes" id="UP000236724"/>
    </source>
</evidence>
<reference evidence="1 2" key="1">
    <citation type="submission" date="2016-10" db="EMBL/GenBank/DDBJ databases">
        <authorList>
            <person name="de Groot N.N."/>
        </authorList>
    </citation>
    <scope>NUCLEOTIDE SEQUENCE [LARGE SCALE GENOMIC DNA]</scope>
    <source>
        <strain evidence="1">MBHS1</strain>
    </source>
</reference>
<dbReference type="AlphaFoldDB" id="A0A1H6FDD1"/>
<dbReference type="OrthoDB" id="10630at2"/>
<proteinExistence type="predicted"/>
<dbReference type="InterPro" id="IPR038763">
    <property type="entry name" value="DHH_sf"/>
</dbReference>
<evidence type="ECO:0000313" key="1">
    <source>
        <dbReference type="EMBL" id="SEH08082.1"/>
    </source>
</evidence>
<dbReference type="PANTHER" id="PTHR46922:SF4">
    <property type="entry name" value="DHHA1 DOMAIN PROTEIN"/>
    <property type="match status" value="1"/>
</dbReference>
<protein>
    <submittedName>
        <fullName evidence="1">Uncharacterized protein</fullName>
    </submittedName>
</protein>
<dbReference type="Proteomes" id="UP000236724">
    <property type="component" value="Unassembled WGS sequence"/>
</dbReference>
<dbReference type="SUPFAM" id="SSF64182">
    <property type="entry name" value="DHH phosphoesterases"/>
    <property type="match status" value="1"/>
</dbReference>
<organism evidence="1 2">
    <name type="scientific">Candidatus Venteria ishoeyi</name>
    <dbReference type="NCBI Taxonomy" id="1899563"/>
    <lineage>
        <taxon>Bacteria</taxon>
        <taxon>Pseudomonadati</taxon>
        <taxon>Pseudomonadota</taxon>
        <taxon>Gammaproteobacteria</taxon>
        <taxon>Thiotrichales</taxon>
        <taxon>Thiotrichaceae</taxon>
        <taxon>Venteria</taxon>
    </lineage>
</organism>
<dbReference type="PANTHER" id="PTHR46922">
    <property type="entry name" value="DHHA1 DOMAIN PROTEIN"/>
    <property type="match status" value="1"/>
</dbReference>
<gene>
    <name evidence="1" type="ORF">MBHS_03971</name>
</gene>
<dbReference type="EMBL" id="FMSV02000543">
    <property type="protein sequence ID" value="SEH08082.1"/>
    <property type="molecule type" value="Genomic_DNA"/>
</dbReference>
<name>A0A1H6FDD1_9GAMM</name>
<accession>A0A1H6FDD1</accession>
<keyword evidence="2" id="KW-1185">Reference proteome</keyword>
<dbReference type="Gene3D" id="3.10.310.30">
    <property type="match status" value="1"/>
</dbReference>